<dbReference type="Gene3D" id="3.10.129.10">
    <property type="entry name" value="Hotdog Thioesterase"/>
    <property type="match status" value="1"/>
</dbReference>
<dbReference type="SUPFAM" id="SSF54637">
    <property type="entry name" value="Thioesterase/thiol ester dehydrase-isomerase"/>
    <property type="match status" value="1"/>
</dbReference>
<protein>
    <submittedName>
        <fullName evidence="2">Acyl-CoA thioesterase</fullName>
    </submittedName>
</protein>
<organism evidence="2">
    <name type="scientific">Salinispirillum sp. LH 10-3-1</name>
    <dbReference type="NCBI Taxonomy" id="2952525"/>
    <lineage>
        <taxon>Bacteria</taxon>
        <taxon>Pseudomonadati</taxon>
        <taxon>Pseudomonadota</taxon>
        <taxon>Gammaproteobacteria</taxon>
        <taxon>Oceanospirillales</taxon>
        <taxon>Saccharospirillaceae</taxon>
        <taxon>Salinispirillum</taxon>
    </lineage>
</organism>
<dbReference type="GO" id="GO:0047617">
    <property type="term" value="F:fatty acyl-CoA hydrolase activity"/>
    <property type="evidence" value="ECO:0007669"/>
    <property type="project" value="TreeGrafter"/>
</dbReference>
<dbReference type="EMBL" id="CP101717">
    <property type="protein sequence ID" value="WLD58475.1"/>
    <property type="molecule type" value="Genomic_DNA"/>
</dbReference>
<reference evidence="2" key="1">
    <citation type="submission" date="2022-07" db="EMBL/GenBank/DDBJ databases">
        <title>Complete genome sequence of Salinispirillum sp. LH10-3-1 capable of multiple carbohydrate inversion isolated from a soda lake.</title>
        <authorList>
            <person name="Liu J."/>
            <person name="Zhai Y."/>
            <person name="Zhang H."/>
            <person name="Yang H."/>
            <person name="Qu J."/>
            <person name="Li J."/>
        </authorList>
    </citation>
    <scope>NUCLEOTIDE SEQUENCE</scope>
    <source>
        <strain evidence="2">LH 10-3-1</strain>
    </source>
</reference>
<sequence>MLINRHTRTIEWGDCDPAGIVFYPRYFAYFDDATGRLFAAAGFPKYDMVQRFNSVGIPMVDTRSKFYIPSRYGEDIVIESRITEFRRSSFDVYHRILKGEALAVEGFETRVWVAADAEKPGGIKAQPIPEEILAAFSEPA</sequence>
<evidence type="ECO:0000313" key="2">
    <source>
        <dbReference type="EMBL" id="WLD58475.1"/>
    </source>
</evidence>
<evidence type="ECO:0000256" key="1">
    <source>
        <dbReference type="ARBA" id="ARBA00022801"/>
    </source>
</evidence>
<dbReference type="AlphaFoldDB" id="A0AB38YGL8"/>
<dbReference type="InterPro" id="IPR050563">
    <property type="entry name" value="4-hydroxybenzoyl-CoA_TE"/>
</dbReference>
<dbReference type="InterPro" id="IPR029069">
    <property type="entry name" value="HotDog_dom_sf"/>
</dbReference>
<dbReference type="Pfam" id="PF13279">
    <property type="entry name" value="4HBT_2"/>
    <property type="match status" value="1"/>
</dbReference>
<dbReference type="PANTHER" id="PTHR31793">
    <property type="entry name" value="4-HYDROXYBENZOYL-COA THIOESTERASE FAMILY MEMBER"/>
    <property type="match status" value="1"/>
</dbReference>
<proteinExistence type="predicted"/>
<accession>A0AB38YGL8</accession>
<keyword evidence="1" id="KW-0378">Hydrolase</keyword>
<dbReference type="CDD" id="cd00586">
    <property type="entry name" value="4HBT"/>
    <property type="match status" value="1"/>
</dbReference>
<gene>
    <name evidence="2" type="ORF">NFC81_01450</name>
</gene>
<dbReference type="PANTHER" id="PTHR31793:SF37">
    <property type="entry name" value="ACYL-COA THIOESTER HYDROLASE YBGC"/>
    <property type="match status" value="1"/>
</dbReference>
<dbReference type="RefSeq" id="WP_304995760.1">
    <property type="nucleotide sequence ID" value="NZ_CP101717.1"/>
</dbReference>
<name>A0AB38YGL8_9GAMM</name>